<feature type="transmembrane region" description="Helical" evidence="1">
    <location>
        <begin position="112"/>
        <end position="137"/>
    </location>
</feature>
<reference evidence="2" key="2">
    <citation type="submission" date="2022-01" db="EMBL/GenBank/DDBJ databases">
        <authorList>
            <person name="Yamashiro T."/>
            <person name="Shiraishi A."/>
            <person name="Satake H."/>
            <person name="Nakayama K."/>
        </authorList>
    </citation>
    <scope>NUCLEOTIDE SEQUENCE</scope>
</reference>
<keyword evidence="1" id="KW-1133">Transmembrane helix</keyword>
<protein>
    <submittedName>
        <fullName evidence="2">Uncharacterized protein</fullName>
    </submittedName>
</protein>
<dbReference type="EMBL" id="BQNB010010223">
    <property type="protein sequence ID" value="GJS74328.1"/>
    <property type="molecule type" value="Genomic_DNA"/>
</dbReference>
<evidence type="ECO:0000256" key="1">
    <source>
        <dbReference type="SAM" id="Phobius"/>
    </source>
</evidence>
<accession>A0ABQ4YBM7</accession>
<sequence length="192" mass="20242">MDATGDTMESNSTPRRFSMPVFMPTIYKDLRIVTNLVINVKDKAKSPQRDEMPPQNSIQVDNTAARCTFFLLTGLVSAGSTMILLVVILPAGCLVSAVILPAGRMVSAGCTMVLLVVIFPAGRLVSAGCTMVLLVVILPAGRMVSAGCTMVLLVVIFPAGRLVSAGCTMVLLEVIVPAGFFVPAGSYGLCCW</sequence>
<feature type="transmembrane region" description="Helical" evidence="1">
    <location>
        <begin position="78"/>
        <end position="100"/>
    </location>
</feature>
<organism evidence="2 3">
    <name type="scientific">Tanacetum coccineum</name>
    <dbReference type="NCBI Taxonomy" id="301880"/>
    <lineage>
        <taxon>Eukaryota</taxon>
        <taxon>Viridiplantae</taxon>
        <taxon>Streptophyta</taxon>
        <taxon>Embryophyta</taxon>
        <taxon>Tracheophyta</taxon>
        <taxon>Spermatophyta</taxon>
        <taxon>Magnoliopsida</taxon>
        <taxon>eudicotyledons</taxon>
        <taxon>Gunneridae</taxon>
        <taxon>Pentapetalae</taxon>
        <taxon>asterids</taxon>
        <taxon>campanulids</taxon>
        <taxon>Asterales</taxon>
        <taxon>Asteraceae</taxon>
        <taxon>Asteroideae</taxon>
        <taxon>Anthemideae</taxon>
        <taxon>Anthemidinae</taxon>
        <taxon>Tanacetum</taxon>
    </lineage>
</organism>
<dbReference type="Proteomes" id="UP001151760">
    <property type="component" value="Unassembled WGS sequence"/>
</dbReference>
<feature type="transmembrane region" description="Helical" evidence="1">
    <location>
        <begin position="143"/>
        <end position="163"/>
    </location>
</feature>
<name>A0ABQ4YBM7_9ASTR</name>
<keyword evidence="1" id="KW-0472">Membrane</keyword>
<reference evidence="2" key="1">
    <citation type="journal article" date="2022" name="Int. J. Mol. Sci.">
        <title>Draft Genome of Tanacetum Coccineum: Genomic Comparison of Closely Related Tanacetum-Family Plants.</title>
        <authorList>
            <person name="Yamashiro T."/>
            <person name="Shiraishi A."/>
            <person name="Nakayama K."/>
            <person name="Satake H."/>
        </authorList>
    </citation>
    <scope>NUCLEOTIDE SEQUENCE</scope>
</reference>
<proteinExistence type="predicted"/>
<comment type="caution">
    <text evidence="2">The sequence shown here is derived from an EMBL/GenBank/DDBJ whole genome shotgun (WGS) entry which is preliminary data.</text>
</comment>
<evidence type="ECO:0000313" key="2">
    <source>
        <dbReference type="EMBL" id="GJS74328.1"/>
    </source>
</evidence>
<keyword evidence="1" id="KW-0812">Transmembrane</keyword>
<gene>
    <name evidence="2" type="ORF">Tco_0707169</name>
</gene>
<evidence type="ECO:0000313" key="3">
    <source>
        <dbReference type="Proteomes" id="UP001151760"/>
    </source>
</evidence>
<feature type="transmembrane region" description="Helical" evidence="1">
    <location>
        <begin position="170"/>
        <end position="189"/>
    </location>
</feature>
<keyword evidence="3" id="KW-1185">Reference proteome</keyword>